<dbReference type="PANTHER" id="PTHR47234">
    <property type="match status" value="1"/>
</dbReference>
<evidence type="ECO:0000256" key="7">
    <source>
        <dbReference type="ARBA" id="ARBA00023237"/>
    </source>
</evidence>
<dbReference type="InterPro" id="IPR012910">
    <property type="entry name" value="Plug_dom"/>
</dbReference>
<evidence type="ECO:0000256" key="3">
    <source>
        <dbReference type="ARBA" id="ARBA00022452"/>
    </source>
</evidence>
<evidence type="ECO:0000259" key="11">
    <source>
        <dbReference type="Pfam" id="PF00593"/>
    </source>
</evidence>
<evidence type="ECO:0000256" key="4">
    <source>
        <dbReference type="ARBA" id="ARBA00022692"/>
    </source>
</evidence>
<evidence type="ECO:0000259" key="12">
    <source>
        <dbReference type="Pfam" id="PF07715"/>
    </source>
</evidence>
<feature type="signal peptide" evidence="10">
    <location>
        <begin position="1"/>
        <end position="30"/>
    </location>
</feature>
<reference evidence="13" key="1">
    <citation type="submission" date="2022-04" db="EMBL/GenBank/DDBJ databases">
        <title>Lysobacter sp. CAU 1642 isolated from sea sand.</title>
        <authorList>
            <person name="Kim W."/>
        </authorList>
    </citation>
    <scope>NUCLEOTIDE SEQUENCE</scope>
    <source>
        <strain evidence="13">CAU 1642</strain>
    </source>
</reference>
<keyword evidence="14" id="KW-1185">Reference proteome</keyword>
<dbReference type="SUPFAM" id="SSF56935">
    <property type="entry name" value="Porins"/>
    <property type="match status" value="1"/>
</dbReference>
<proteinExistence type="inferred from homology"/>
<dbReference type="PANTHER" id="PTHR47234:SF2">
    <property type="entry name" value="TONB-DEPENDENT RECEPTOR"/>
    <property type="match status" value="1"/>
</dbReference>
<keyword evidence="5 9" id="KW-0798">TonB box</keyword>
<dbReference type="Pfam" id="PF00593">
    <property type="entry name" value="TonB_dep_Rec_b-barrel"/>
    <property type="match status" value="1"/>
</dbReference>
<keyword evidence="7 8" id="KW-0998">Cell outer membrane</keyword>
<evidence type="ECO:0000256" key="9">
    <source>
        <dbReference type="RuleBase" id="RU003357"/>
    </source>
</evidence>
<evidence type="ECO:0000313" key="14">
    <source>
        <dbReference type="Proteomes" id="UP001431449"/>
    </source>
</evidence>
<sequence length="974" mass="106280">MKIDQLLARRPLAVALSTVLAASFTPYVYAQTAQDDEDTQEQAEEQGQAEEAMLDRVQVTGSLVRRLEYESISPVQIISADTSVELGQIEAADVLQQSSVAAGSTQITNQFSGFVVEGGTGVQTLSLRGLGAARTLVLMDGRRPGPAGTRGQVGAFDLNVIPSTIVQRYEILKDGASSTYGSDAVAGVVNIITRTSVDRPVLTADIRAPFKSGGEAWTASGATGWNFDNGSVVAAFEVYEERPLHIGDRDFFECSEDLFFDQAGNRIDREDRSITRGTNLSGCSNLYANTVIDALTGVRYIPSPDGSTVGLIPGYRPRGNRSYAQAPQAFYEDVLNFDFYGDQQVIDNQERQTFFGKSDLTIGNDIRWDTTVLVNKRETSSARFRQFFPIVGGATSPIAAFRYAGSPGFVAQVPSGIAQPVMPFRSNQNIEVDYRYIATGLEGAFGGDKYWVWNLDASYSRSDGDYSSLGIVASRSGDVRFDRNAPVLNYFSPRYLSGQGIDELEAQIGQWDTGNTVYDQSVVSAVFSGDLFELPAGIAGAAVGAEHRRFSIDDQPGALSRAGDLWGQSSAQVTKGDDHVTELFGEVEVPLLAGLPAIESFTVNASARGFQYDSVDDADEVWKAGFAWQVIPSLRIRGTKGTSYRAPGLFELFLGDQTAFVSQLAIDPCIQWGESTNQFIRANCAAEGIPQNYAGGASSATVISSGGQGFLSPETSSAQTVGLVFTPTFADVSVSIDYFEFEVRDQISQLGSGSILGGCYGSPVFPNAFCNLFTRNPANDPTAPFAITNVRSTYLNVDKQLVRGYDMLFRYEKEFGFGNFELEGQVTYTMEDVSQLFDSAQASGFDRIDRNGDIGRPKLVGNLRAALQRQDWTYTWFMNYVDETRALELNPVTSYFGRPDSVRDIVADERLYHGASVRYAQNDWDIVVGVNNVFDADPPVVSSGVASRYGNVPAFATQYDWLGRRAFFRFSYRF</sequence>
<dbReference type="Proteomes" id="UP001431449">
    <property type="component" value="Unassembled WGS sequence"/>
</dbReference>
<evidence type="ECO:0000256" key="10">
    <source>
        <dbReference type="SAM" id="SignalP"/>
    </source>
</evidence>
<evidence type="ECO:0000256" key="6">
    <source>
        <dbReference type="ARBA" id="ARBA00023136"/>
    </source>
</evidence>
<keyword evidence="6 8" id="KW-0472">Membrane</keyword>
<feature type="domain" description="TonB-dependent receptor plug" evidence="12">
    <location>
        <begin position="73"/>
        <end position="188"/>
    </location>
</feature>
<dbReference type="EMBL" id="JALNMH010000012">
    <property type="protein sequence ID" value="MCK7594877.1"/>
    <property type="molecule type" value="Genomic_DNA"/>
</dbReference>
<evidence type="ECO:0000256" key="8">
    <source>
        <dbReference type="PROSITE-ProRule" id="PRU01360"/>
    </source>
</evidence>
<comment type="caution">
    <text evidence="13">The sequence shown here is derived from an EMBL/GenBank/DDBJ whole genome shotgun (WGS) entry which is preliminary data.</text>
</comment>
<feature type="domain" description="TonB-dependent receptor-like beta-barrel" evidence="11">
    <location>
        <begin position="419"/>
        <end position="933"/>
    </location>
</feature>
<evidence type="ECO:0000313" key="13">
    <source>
        <dbReference type="EMBL" id="MCK7594877.1"/>
    </source>
</evidence>
<keyword evidence="10" id="KW-0732">Signal</keyword>
<dbReference type="InterPro" id="IPR000531">
    <property type="entry name" value="Beta-barrel_TonB"/>
</dbReference>
<dbReference type="InterPro" id="IPR039426">
    <property type="entry name" value="TonB-dep_rcpt-like"/>
</dbReference>
<comment type="similarity">
    <text evidence="8 9">Belongs to the TonB-dependent receptor family.</text>
</comment>
<evidence type="ECO:0000256" key="2">
    <source>
        <dbReference type="ARBA" id="ARBA00022448"/>
    </source>
</evidence>
<dbReference type="InterPro" id="IPR036942">
    <property type="entry name" value="Beta-barrel_TonB_sf"/>
</dbReference>
<dbReference type="PROSITE" id="PS52016">
    <property type="entry name" value="TONB_DEPENDENT_REC_3"/>
    <property type="match status" value="1"/>
</dbReference>
<evidence type="ECO:0000256" key="1">
    <source>
        <dbReference type="ARBA" id="ARBA00004571"/>
    </source>
</evidence>
<organism evidence="13 14">
    <name type="scientific">Pseudomarimonas salicorniae</name>
    <dbReference type="NCBI Taxonomy" id="2933270"/>
    <lineage>
        <taxon>Bacteria</taxon>
        <taxon>Pseudomonadati</taxon>
        <taxon>Pseudomonadota</taxon>
        <taxon>Gammaproteobacteria</taxon>
        <taxon>Lysobacterales</taxon>
        <taxon>Lysobacteraceae</taxon>
        <taxon>Pseudomarimonas</taxon>
    </lineage>
</organism>
<gene>
    <name evidence="13" type="ORF">M0G41_14500</name>
</gene>
<dbReference type="Gene3D" id="2.40.170.20">
    <property type="entry name" value="TonB-dependent receptor, beta-barrel domain"/>
    <property type="match status" value="1"/>
</dbReference>
<protein>
    <submittedName>
        <fullName evidence="13">TonB-dependent receptor</fullName>
    </submittedName>
</protein>
<feature type="chain" id="PRO_5045720031" evidence="10">
    <location>
        <begin position="31"/>
        <end position="974"/>
    </location>
</feature>
<keyword evidence="2 8" id="KW-0813">Transport</keyword>
<name>A0ABT0GK05_9GAMM</name>
<keyword evidence="3 8" id="KW-1134">Transmembrane beta strand</keyword>
<keyword evidence="4 8" id="KW-0812">Transmembrane</keyword>
<accession>A0ABT0GK05</accession>
<evidence type="ECO:0000256" key="5">
    <source>
        <dbReference type="ARBA" id="ARBA00023077"/>
    </source>
</evidence>
<keyword evidence="13" id="KW-0675">Receptor</keyword>
<dbReference type="Pfam" id="PF07715">
    <property type="entry name" value="Plug"/>
    <property type="match status" value="1"/>
</dbReference>
<dbReference type="RefSeq" id="WP_248210553.1">
    <property type="nucleotide sequence ID" value="NZ_JALNMH010000012.1"/>
</dbReference>
<dbReference type="Gene3D" id="2.170.130.10">
    <property type="entry name" value="TonB-dependent receptor, plug domain"/>
    <property type="match status" value="1"/>
</dbReference>
<comment type="subcellular location">
    <subcellularLocation>
        <location evidence="1 8">Cell outer membrane</location>
        <topology evidence="1 8">Multi-pass membrane protein</topology>
    </subcellularLocation>
</comment>
<dbReference type="InterPro" id="IPR037066">
    <property type="entry name" value="Plug_dom_sf"/>
</dbReference>